<reference evidence="2" key="1">
    <citation type="journal article" date="2020" name="Nature">
        <title>Giant virus diversity and host interactions through global metagenomics.</title>
        <authorList>
            <person name="Schulz F."/>
            <person name="Roux S."/>
            <person name="Paez-Espino D."/>
            <person name="Jungbluth S."/>
            <person name="Walsh D.A."/>
            <person name="Denef V.J."/>
            <person name="McMahon K.D."/>
            <person name="Konstantinidis K.T."/>
            <person name="Eloe-Fadrosh E.A."/>
            <person name="Kyrpides N.C."/>
            <person name="Woyke T."/>
        </authorList>
    </citation>
    <scope>NUCLEOTIDE SEQUENCE</scope>
    <source>
        <strain evidence="2">GVMAG-S-1041349-163</strain>
    </source>
</reference>
<dbReference type="SUPFAM" id="SSF81383">
    <property type="entry name" value="F-box domain"/>
    <property type="match status" value="1"/>
</dbReference>
<accession>A0A6C0JSQ1</accession>
<dbReference type="InterPro" id="IPR036047">
    <property type="entry name" value="F-box-like_dom_sf"/>
</dbReference>
<sequence length="307" mass="35693">MGYKIPNLNDDSLIQIFQYVDYDTFINLRLVSKRFKRIINSFKKKPTIKCKLISIWSWIENLKIVIYPLGSVRLQPVNLNNFKASKLNILDPQVVQILVNNITNEQMSKNSFDQILSNYKNLEKIIITNIIYNIEINFNKIDNDVLHILATRFSCPHSVMLYLIKEKNILARGCIQNVLLGTLPVSMLARNLLGSILKSCIAYSQYAPIELIKLILLETDINFGMEILDEFGIDKTGFQYVLENKLSFELVKLFVEYKADISFLDLYPKGRIKYKNKTKQEIIDTIVENGPLEFNPYKYASYLFCLF</sequence>
<dbReference type="CDD" id="cd09917">
    <property type="entry name" value="F-box_SF"/>
    <property type="match status" value="1"/>
</dbReference>
<feature type="domain" description="F-box" evidence="1">
    <location>
        <begin position="2"/>
        <end position="59"/>
    </location>
</feature>
<dbReference type="Pfam" id="PF00646">
    <property type="entry name" value="F-box"/>
    <property type="match status" value="1"/>
</dbReference>
<dbReference type="SMART" id="SM00256">
    <property type="entry name" value="FBOX"/>
    <property type="match status" value="1"/>
</dbReference>
<dbReference type="AlphaFoldDB" id="A0A6C0JSQ1"/>
<protein>
    <recommendedName>
        <fullName evidence="1">F-box domain-containing protein</fullName>
    </recommendedName>
</protein>
<proteinExistence type="predicted"/>
<evidence type="ECO:0000259" key="1">
    <source>
        <dbReference type="PROSITE" id="PS50181"/>
    </source>
</evidence>
<dbReference type="EMBL" id="MN740686">
    <property type="protein sequence ID" value="QHU07730.1"/>
    <property type="molecule type" value="Genomic_DNA"/>
</dbReference>
<dbReference type="InterPro" id="IPR001810">
    <property type="entry name" value="F-box_dom"/>
</dbReference>
<dbReference type="PROSITE" id="PS50181">
    <property type="entry name" value="FBOX"/>
    <property type="match status" value="1"/>
</dbReference>
<evidence type="ECO:0000313" key="2">
    <source>
        <dbReference type="EMBL" id="QHU07730.1"/>
    </source>
</evidence>
<organism evidence="2">
    <name type="scientific">viral metagenome</name>
    <dbReference type="NCBI Taxonomy" id="1070528"/>
    <lineage>
        <taxon>unclassified sequences</taxon>
        <taxon>metagenomes</taxon>
        <taxon>organismal metagenomes</taxon>
    </lineage>
</organism>
<name>A0A6C0JSQ1_9ZZZZ</name>